<dbReference type="EMBL" id="JBHULC010000009">
    <property type="protein sequence ID" value="MFD2521420.1"/>
    <property type="molecule type" value="Genomic_DNA"/>
</dbReference>
<protein>
    <submittedName>
        <fullName evidence="5">LacI family DNA-binding transcriptional regulator</fullName>
    </submittedName>
</protein>
<sequence length="395" mass="44164">MTPCTKCGNVENIVRSGFIRGKQRLYCKGCNLYFTVTPPNPAAVKKSHQTTIVDIARVLGVSPSTVSRALNSSTEINENTRLEILRVANELDYRPNFLAQSLNRGETHTIGVIIPDIQRPFFAGVVAGIQKVATEAGYRVMICQSNESHHTETLNVQALVTSRVDGLLISHSKETNSFEHVKLQLKKGVPIVHFDRVCVEVDTAKVIQEDFLGAFTLTEHMILQGYKRIAVLAGPSDLLISNTRIDGYRAALEKHGMKIDENLIYYSNFSKDDSIRALDFWLNLPEKPDGIFTIHYANGIELIMELKKRNIRIPEEIGIVAFGDELIASLIEPSLTVFHQFPFTIGETAASMLIENIINKDGFAPYTKVIKGELIIRKSSLRNKSSDITPIKHRF</sequence>
<reference evidence="6" key="1">
    <citation type="journal article" date="2019" name="Int. J. Syst. Evol. Microbiol.">
        <title>The Global Catalogue of Microorganisms (GCM) 10K type strain sequencing project: providing services to taxonomists for standard genome sequencing and annotation.</title>
        <authorList>
            <consortium name="The Broad Institute Genomics Platform"/>
            <consortium name="The Broad Institute Genome Sequencing Center for Infectious Disease"/>
            <person name="Wu L."/>
            <person name="Ma J."/>
        </authorList>
    </citation>
    <scope>NUCLEOTIDE SEQUENCE [LARGE SCALE GENOMIC DNA]</scope>
    <source>
        <strain evidence="6">KCTC 52344</strain>
    </source>
</reference>
<dbReference type="InterPro" id="IPR000843">
    <property type="entry name" value="HTH_LacI"/>
</dbReference>
<proteinExistence type="predicted"/>
<evidence type="ECO:0000256" key="1">
    <source>
        <dbReference type="ARBA" id="ARBA00023015"/>
    </source>
</evidence>
<dbReference type="Gene3D" id="1.10.260.40">
    <property type="entry name" value="lambda repressor-like DNA-binding domains"/>
    <property type="match status" value="1"/>
</dbReference>
<gene>
    <name evidence="5" type="ORF">ACFSR2_11020</name>
</gene>
<evidence type="ECO:0000313" key="5">
    <source>
        <dbReference type="EMBL" id="MFD2521420.1"/>
    </source>
</evidence>
<dbReference type="GO" id="GO:0003677">
    <property type="term" value="F:DNA binding"/>
    <property type="evidence" value="ECO:0007669"/>
    <property type="project" value="UniProtKB-KW"/>
</dbReference>
<evidence type="ECO:0000256" key="2">
    <source>
        <dbReference type="ARBA" id="ARBA00023125"/>
    </source>
</evidence>
<keyword evidence="6" id="KW-1185">Reference proteome</keyword>
<dbReference type="Gene3D" id="3.40.50.2300">
    <property type="match status" value="2"/>
</dbReference>
<evidence type="ECO:0000259" key="4">
    <source>
        <dbReference type="PROSITE" id="PS50932"/>
    </source>
</evidence>
<dbReference type="CDD" id="cd01392">
    <property type="entry name" value="HTH_LacI"/>
    <property type="match status" value="1"/>
</dbReference>
<organism evidence="5 6">
    <name type="scientific">Emticicia soli</name>
    <dbReference type="NCBI Taxonomy" id="2027878"/>
    <lineage>
        <taxon>Bacteria</taxon>
        <taxon>Pseudomonadati</taxon>
        <taxon>Bacteroidota</taxon>
        <taxon>Cytophagia</taxon>
        <taxon>Cytophagales</taxon>
        <taxon>Leadbetterellaceae</taxon>
        <taxon>Emticicia</taxon>
    </lineage>
</organism>
<dbReference type="InterPro" id="IPR010982">
    <property type="entry name" value="Lambda_DNA-bd_dom_sf"/>
</dbReference>
<evidence type="ECO:0000313" key="6">
    <source>
        <dbReference type="Proteomes" id="UP001597510"/>
    </source>
</evidence>
<evidence type="ECO:0000256" key="3">
    <source>
        <dbReference type="ARBA" id="ARBA00023163"/>
    </source>
</evidence>
<dbReference type="InterPro" id="IPR028082">
    <property type="entry name" value="Peripla_BP_I"/>
</dbReference>
<keyword evidence="1" id="KW-0805">Transcription regulation</keyword>
<comment type="caution">
    <text evidence="5">The sequence shown here is derived from an EMBL/GenBank/DDBJ whole genome shotgun (WGS) entry which is preliminary data.</text>
</comment>
<dbReference type="InterPro" id="IPR001761">
    <property type="entry name" value="Peripla_BP/Lac1_sug-bd_dom"/>
</dbReference>
<dbReference type="RefSeq" id="WP_340236904.1">
    <property type="nucleotide sequence ID" value="NZ_JBBEWC010000007.1"/>
</dbReference>
<dbReference type="PANTHER" id="PTHR30146:SF109">
    <property type="entry name" value="HTH-TYPE TRANSCRIPTIONAL REGULATOR GALS"/>
    <property type="match status" value="1"/>
</dbReference>
<dbReference type="PANTHER" id="PTHR30146">
    <property type="entry name" value="LACI-RELATED TRANSCRIPTIONAL REPRESSOR"/>
    <property type="match status" value="1"/>
</dbReference>
<keyword evidence="2 5" id="KW-0238">DNA-binding</keyword>
<name>A0ABW5J9M5_9BACT</name>
<dbReference type="SUPFAM" id="SSF47413">
    <property type="entry name" value="lambda repressor-like DNA-binding domains"/>
    <property type="match status" value="1"/>
</dbReference>
<dbReference type="PROSITE" id="PS50932">
    <property type="entry name" value="HTH_LACI_2"/>
    <property type="match status" value="1"/>
</dbReference>
<feature type="domain" description="HTH lacI-type" evidence="4">
    <location>
        <begin position="50"/>
        <end position="104"/>
    </location>
</feature>
<dbReference type="SMART" id="SM00354">
    <property type="entry name" value="HTH_LACI"/>
    <property type="match status" value="1"/>
</dbReference>
<dbReference type="SUPFAM" id="SSF53822">
    <property type="entry name" value="Periplasmic binding protein-like I"/>
    <property type="match status" value="1"/>
</dbReference>
<dbReference type="Pfam" id="PF00532">
    <property type="entry name" value="Peripla_BP_1"/>
    <property type="match status" value="1"/>
</dbReference>
<dbReference type="Pfam" id="PF00356">
    <property type="entry name" value="LacI"/>
    <property type="match status" value="1"/>
</dbReference>
<dbReference type="Proteomes" id="UP001597510">
    <property type="component" value="Unassembled WGS sequence"/>
</dbReference>
<dbReference type="CDD" id="cd06267">
    <property type="entry name" value="PBP1_LacI_sugar_binding-like"/>
    <property type="match status" value="1"/>
</dbReference>
<accession>A0ABW5J9M5</accession>
<keyword evidence="3" id="KW-0804">Transcription</keyword>